<feature type="domain" description="Retrovirus-related Pol polyprotein from transposon TNT 1-94-like beta-barrel" evidence="3">
    <location>
        <begin position="9"/>
        <end position="66"/>
    </location>
</feature>
<evidence type="ECO:0000259" key="2">
    <source>
        <dbReference type="Pfam" id="PF07727"/>
    </source>
</evidence>
<evidence type="ECO:0000256" key="1">
    <source>
        <dbReference type="SAM" id="MobiDB-lite"/>
    </source>
</evidence>
<gene>
    <name evidence="4" type="ORF">CRG98_033515</name>
</gene>
<dbReference type="PANTHER" id="PTHR11439">
    <property type="entry name" value="GAG-POL-RELATED RETROTRANSPOSON"/>
    <property type="match status" value="1"/>
</dbReference>
<dbReference type="Proteomes" id="UP000233551">
    <property type="component" value="Unassembled WGS sequence"/>
</dbReference>
<sequence length="533" mass="60184">MATVRDSTWVADTGASFHVTPQRDFFSSYTTGDYGYVRMGNRQSCKIVDTGDICLETELGCKLLLKKLDDEGYSNEFSNGRWKLSKGSLIMARGQKTDTLYRLRAKHNSGQINVVEDYPIELWHRRLGHISKKEHSVEEVPGEYEETTTGGGPQVDDDVTTDDTGSQLQLEPADNLPRRSYRVKRPSTRYPPHEYVLLTDGGEPKCYDEAVAHEHKEHWLKAMNEEMNSLSENHTYDLVKLPQGKRALKNKWIYRLKTENSRPRYKARLVVKGFNQKKGVDFEEIFSPVVKMSSIRVVLALAASLNLEIEQLDVKTTFLHGDLEEEIYMEQPEGFRVKEKYIEKILDRFNMGNAKLVSSPLASHFKLSSKQCPSEKEKEEMKKVPYSSAVGSLMYVMVCTRPDIAHSIGVVSHFLSNPGKKHWNAVKWILRGSYLMAFKASKVYRFVYNGSRIHCGDRGLQGDVVVAKVFAGVELEARKSPRPRSIRGLGPPISDPEPSIEVAGANRSGTPTRSPQSIRGVGAANRSLSIFFL</sequence>
<feature type="region of interest" description="Disordered" evidence="1">
    <location>
        <begin position="482"/>
        <end position="518"/>
    </location>
</feature>
<keyword evidence="5" id="KW-1185">Reference proteome</keyword>
<dbReference type="PANTHER" id="PTHR11439:SF467">
    <property type="entry name" value="INTEGRASE CATALYTIC DOMAIN-CONTAINING PROTEIN"/>
    <property type="match status" value="1"/>
</dbReference>
<organism evidence="4 5">
    <name type="scientific">Punica granatum</name>
    <name type="common">Pomegranate</name>
    <dbReference type="NCBI Taxonomy" id="22663"/>
    <lineage>
        <taxon>Eukaryota</taxon>
        <taxon>Viridiplantae</taxon>
        <taxon>Streptophyta</taxon>
        <taxon>Embryophyta</taxon>
        <taxon>Tracheophyta</taxon>
        <taxon>Spermatophyta</taxon>
        <taxon>Magnoliopsida</taxon>
        <taxon>eudicotyledons</taxon>
        <taxon>Gunneridae</taxon>
        <taxon>Pentapetalae</taxon>
        <taxon>rosids</taxon>
        <taxon>malvids</taxon>
        <taxon>Myrtales</taxon>
        <taxon>Lythraceae</taxon>
        <taxon>Punica</taxon>
    </lineage>
</organism>
<dbReference type="EMBL" id="PGOL01002673">
    <property type="protein sequence ID" value="PKI46120.1"/>
    <property type="molecule type" value="Genomic_DNA"/>
</dbReference>
<dbReference type="InterPro" id="IPR013103">
    <property type="entry name" value="RVT_2"/>
</dbReference>
<dbReference type="Pfam" id="PF22936">
    <property type="entry name" value="Pol_BBD"/>
    <property type="match status" value="1"/>
</dbReference>
<protein>
    <submittedName>
        <fullName evidence="4">Uncharacterized protein</fullName>
    </submittedName>
</protein>
<feature type="compositionally biased region" description="Polar residues" evidence="1">
    <location>
        <begin position="507"/>
        <end position="517"/>
    </location>
</feature>
<evidence type="ECO:0000259" key="3">
    <source>
        <dbReference type="Pfam" id="PF22936"/>
    </source>
</evidence>
<feature type="region of interest" description="Disordered" evidence="1">
    <location>
        <begin position="134"/>
        <end position="170"/>
    </location>
</feature>
<proteinExistence type="predicted"/>
<dbReference type="Pfam" id="PF07727">
    <property type="entry name" value="RVT_2"/>
    <property type="match status" value="1"/>
</dbReference>
<dbReference type="STRING" id="22663.A0A2I0IR22"/>
<evidence type="ECO:0000313" key="5">
    <source>
        <dbReference type="Proteomes" id="UP000233551"/>
    </source>
</evidence>
<dbReference type="InterPro" id="IPR054722">
    <property type="entry name" value="PolX-like_BBD"/>
</dbReference>
<dbReference type="AlphaFoldDB" id="A0A2I0IR22"/>
<feature type="domain" description="Reverse transcriptase Ty1/copia-type" evidence="2">
    <location>
        <begin position="233"/>
        <end position="339"/>
    </location>
</feature>
<reference evidence="4 5" key="1">
    <citation type="submission" date="2017-11" db="EMBL/GenBank/DDBJ databases">
        <title>De-novo sequencing of pomegranate (Punica granatum L.) genome.</title>
        <authorList>
            <person name="Akparov Z."/>
            <person name="Amiraslanov A."/>
            <person name="Hajiyeva S."/>
            <person name="Abbasov M."/>
            <person name="Kaur K."/>
            <person name="Hamwieh A."/>
            <person name="Solovyev V."/>
            <person name="Salamov A."/>
            <person name="Braich B."/>
            <person name="Kosarev P."/>
            <person name="Mahmoud A."/>
            <person name="Hajiyev E."/>
            <person name="Babayeva S."/>
            <person name="Izzatullayeva V."/>
            <person name="Mammadov A."/>
            <person name="Mammadov A."/>
            <person name="Sharifova S."/>
            <person name="Ojaghi J."/>
            <person name="Eynullazada K."/>
            <person name="Bayramov B."/>
            <person name="Abdulazimova A."/>
            <person name="Shahmuradov I."/>
        </authorList>
    </citation>
    <scope>NUCLEOTIDE SEQUENCE [LARGE SCALE GENOMIC DNA]</scope>
    <source>
        <strain evidence="5">cv. AG2017</strain>
        <tissue evidence="4">Leaf</tissue>
    </source>
</reference>
<accession>A0A2I0IR22</accession>
<evidence type="ECO:0000313" key="4">
    <source>
        <dbReference type="EMBL" id="PKI46120.1"/>
    </source>
</evidence>
<comment type="caution">
    <text evidence="4">The sequence shown here is derived from an EMBL/GenBank/DDBJ whole genome shotgun (WGS) entry which is preliminary data.</text>
</comment>
<name>A0A2I0IR22_PUNGR</name>